<dbReference type="SUPFAM" id="SSF69721">
    <property type="entry name" value="DsrC, the gamma subunit of dissimilatory sulfite reductase"/>
    <property type="match status" value="1"/>
</dbReference>
<dbReference type="PANTHER" id="PTHR37010">
    <property type="entry name" value="SULFURTRANSFERASE TUSE"/>
    <property type="match status" value="1"/>
</dbReference>
<keyword evidence="5" id="KW-1185">Reference proteome</keyword>
<comment type="subcellular location">
    <subcellularLocation>
        <location evidence="1">Cytoplasm</location>
    </subcellularLocation>
</comment>
<dbReference type="InterPro" id="IPR042072">
    <property type="entry name" value="DsrC-like_C"/>
</dbReference>
<dbReference type="Gene3D" id="1.10.10.370">
    <property type="entry name" value="DsrC-like protein, C-terminal domain"/>
    <property type="match status" value="1"/>
</dbReference>
<protein>
    <submittedName>
        <fullName evidence="4">TusE/DsrC/DsvC family sulfur relay protein</fullName>
    </submittedName>
</protein>
<proteinExistence type="inferred from homology"/>
<dbReference type="Pfam" id="PF04358">
    <property type="entry name" value="DsrC"/>
    <property type="match status" value="1"/>
</dbReference>
<reference evidence="4 5" key="1">
    <citation type="submission" date="2024-02" db="EMBL/GenBank/DDBJ databases">
        <title>New thermophilic sulfur-oxidizing bacteria from a hot springs of the Uzon caldera (Kamchatka, Russia).</title>
        <authorList>
            <person name="Dukat A.M."/>
            <person name="Elcheninov A.G."/>
            <person name="Frolov E.N."/>
        </authorList>
    </citation>
    <scope>NUCLEOTIDE SEQUENCE [LARGE SCALE GENOMIC DNA]</scope>
    <source>
        <strain evidence="4 5">AK1</strain>
    </source>
</reference>
<sequence length="110" mass="12827">MMTTELAVARDSEGYLINPEDWSEEVAQQLAQEEGITLTGDHWDVLRFMRQYWSEHQVAPDVRHVQDYLAQHGMDRKTAKEHLYRLFPYGYVKQACKLAGMIKPRAWSTG</sequence>
<dbReference type="RefSeq" id="WP_347308524.1">
    <property type="nucleotide sequence ID" value="NZ_JBAJEX010000007.1"/>
</dbReference>
<evidence type="ECO:0000313" key="4">
    <source>
        <dbReference type="EMBL" id="MEO1767413.1"/>
    </source>
</evidence>
<dbReference type="EMBL" id="JBAJEX010000007">
    <property type="protein sequence ID" value="MEO1767413.1"/>
    <property type="molecule type" value="Genomic_DNA"/>
</dbReference>
<evidence type="ECO:0000256" key="2">
    <source>
        <dbReference type="ARBA" id="ARBA00005718"/>
    </source>
</evidence>
<dbReference type="NCBIfam" id="TIGR03342">
    <property type="entry name" value="dsrC_tusE_dsvC"/>
    <property type="match status" value="1"/>
</dbReference>
<dbReference type="InterPro" id="IPR043163">
    <property type="entry name" value="DsrC-like_N"/>
</dbReference>
<dbReference type="PIRSF" id="PIRSF006223">
    <property type="entry name" value="DsrC_TusE"/>
    <property type="match status" value="1"/>
</dbReference>
<dbReference type="InterPro" id="IPR025526">
    <property type="entry name" value="DsrC-like_dom_sf"/>
</dbReference>
<evidence type="ECO:0000256" key="3">
    <source>
        <dbReference type="ARBA" id="ARBA00022490"/>
    </source>
</evidence>
<dbReference type="PANTHER" id="PTHR37010:SF1">
    <property type="entry name" value="SULFURTRANSFERASE TUSE"/>
    <property type="match status" value="1"/>
</dbReference>
<dbReference type="InterPro" id="IPR007453">
    <property type="entry name" value="DsrC/TusE"/>
</dbReference>
<evidence type="ECO:0000256" key="1">
    <source>
        <dbReference type="ARBA" id="ARBA00004496"/>
    </source>
</evidence>
<dbReference type="Proteomes" id="UP001482231">
    <property type="component" value="Unassembled WGS sequence"/>
</dbReference>
<comment type="similarity">
    <text evidence="2">Belongs to the DsrC/TusE family.</text>
</comment>
<keyword evidence="3" id="KW-0963">Cytoplasm</keyword>
<name>A0ABV0EI75_9BURK</name>
<organism evidence="4 5">
    <name type="scientific">Thiobacter aerophilum</name>
    <dbReference type="NCBI Taxonomy" id="3121275"/>
    <lineage>
        <taxon>Bacteria</taxon>
        <taxon>Pseudomonadati</taxon>
        <taxon>Pseudomonadota</taxon>
        <taxon>Betaproteobacteria</taxon>
        <taxon>Burkholderiales</taxon>
        <taxon>Thiobacteraceae</taxon>
        <taxon>Thiobacter</taxon>
    </lineage>
</organism>
<gene>
    <name evidence="4" type="ORF">V6E02_09325</name>
</gene>
<accession>A0ABV0EI75</accession>
<evidence type="ECO:0000313" key="5">
    <source>
        <dbReference type="Proteomes" id="UP001482231"/>
    </source>
</evidence>
<dbReference type="Gene3D" id="3.30.1420.10">
    <property type="match status" value="1"/>
</dbReference>
<comment type="caution">
    <text evidence="4">The sequence shown here is derived from an EMBL/GenBank/DDBJ whole genome shotgun (WGS) entry which is preliminary data.</text>
</comment>